<evidence type="ECO:0000256" key="12">
    <source>
        <dbReference type="ARBA" id="ARBA00022989"/>
    </source>
</evidence>
<name>A0ABU9FML2_9VIBR</name>
<dbReference type="PANTHER" id="PTHR43065">
    <property type="entry name" value="SENSOR HISTIDINE KINASE"/>
    <property type="match status" value="1"/>
</dbReference>
<evidence type="ECO:0000256" key="9">
    <source>
        <dbReference type="ARBA" id="ARBA00022741"/>
    </source>
</evidence>
<feature type="transmembrane region" description="Helical" evidence="16">
    <location>
        <begin position="314"/>
        <end position="335"/>
    </location>
</feature>
<dbReference type="PROSITE" id="PS50109">
    <property type="entry name" value="HIS_KIN"/>
    <property type="match status" value="1"/>
</dbReference>
<evidence type="ECO:0000256" key="14">
    <source>
        <dbReference type="ARBA" id="ARBA00023136"/>
    </source>
</evidence>
<dbReference type="InterPro" id="IPR005467">
    <property type="entry name" value="His_kinase_dom"/>
</dbReference>
<evidence type="ECO:0000256" key="8">
    <source>
        <dbReference type="ARBA" id="ARBA00022692"/>
    </source>
</evidence>
<dbReference type="Proteomes" id="UP001377160">
    <property type="component" value="Unassembled WGS sequence"/>
</dbReference>
<dbReference type="Gene3D" id="3.30.450.20">
    <property type="entry name" value="PAS domain"/>
    <property type="match status" value="2"/>
</dbReference>
<evidence type="ECO:0000256" key="6">
    <source>
        <dbReference type="ARBA" id="ARBA00022553"/>
    </source>
</evidence>
<dbReference type="Gene3D" id="3.30.565.10">
    <property type="entry name" value="Histidine kinase-like ATPase, C-terminal domain"/>
    <property type="match status" value="1"/>
</dbReference>
<dbReference type="PRINTS" id="PR00344">
    <property type="entry name" value="BCTRLSENSOR"/>
</dbReference>
<evidence type="ECO:0000256" key="1">
    <source>
        <dbReference type="ARBA" id="ARBA00000085"/>
    </source>
</evidence>
<keyword evidence="7" id="KW-0808">Transferase</keyword>
<dbReference type="Gene3D" id="1.10.287.130">
    <property type="match status" value="1"/>
</dbReference>
<dbReference type="GO" id="GO:0005524">
    <property type="term" value="F:ATP binding"/>
    <property type="evidence" value="ECO:0007669"/>
    <property type="project" value="UniProtKB-KW"/>
</dbReference>
<comment type="catalytic activity">
    <reaction evidence="1">
        <text>ATP + protein L-histidine = ADP + protein N-phospho-L-histidine.</text>
        <dbReference type="EC" id="2.7.13.3"/>
    </reaction>
</comment>
<evidence type="ECO:0000256" key="13">
    <source>
        <dbReference type="ARBA" id="ARBA00023012"/>
    </source>
</evidence>
<evidence type="ECO:0000256" key="4">
    <source>
        <dbReference type="ARBA" id="ARBA00012438"/>
    </source>
</evidence>
<evidence type="ECO:0000256" key="5">
    <source>
        <dbReference type="ARBA" id="ARBA00022475"/>
    </source>
</evidence>
<dbReference type="PIRSF" id="PIRSF036431">
    <property type="entry name" value="STHK_DctB"/>
    <property type="match status" value="1"/>
</dbReference>
<sequence>MTKKLSNLITPFVFLSLLLGVAGLTATHFLAVKFQEKIVTQQLNEAANKANLQIDSELDKFKQIPDLLSHDPRLLSYFVPSLQSDKTSATQLNKLLFEWSNQSQADTIYIHDRSGTVIASSNYQQPRTFVGENFSFRPYFASAMKGNNTQYVALGARSNVRGYFLSSPLYVAGHIVGVLTVKVSLENLENILTSDDFEIVVLDSNQVVFLSNQASWLYHSLLPLNQQQQTEISTQRQYGQSEISIIEAFRSSNLQQKTNDAIQPKSLQPNQVQKELTANQLFQLGAFNLYPAPISNNQYQVVALKETKAELIKVLQIDVIFIVIYSLVMLIAWSWRQTYIAKVALTRLNQNLEQTVDKRTHYLKQSNQQLQQTIFQYQESQLKLKQTEQELTQTAKLAVLGELSASINHEINQPLAALRTYSENSLKLLEMERTDLVKSNLDKMIALNTSITEIIARLKVFTRKVTKQEHHVANLHQAVNNATSILSALMIKQGITLRLSTVPDDINVAIHPTELEQVLVNLIHNATQALQQQAIEQPAPRPQTSRLQTSALKTSGQQILEQQALGEQNLGQHALDLQTIPQIGVEWQRKNDTCQLIIWDNGVGIPKHKLEQLFDPFFTTKPEGLGLGLSISKRIIEAYHGTITAAQLEPSGMVFSLNIPLYKNKN</sequence>
<dbReference type="SMART" id="SM00387">
    <property type="entry name" value="HATPase_c"/>
    <property type="match status" value="1"/>
</dbReference>
<comment type="caution">
    <text evidence="18">The sequence shown here is derived from an EMBL/GenBank/DDBJ whole genome shotgun (WGS) entry which is preliminary data.</text>
</comment>
<keyword evidence="8 16" id="KW-0812">Transmembrane</keyword>
<evidence type="ECO:0000313" key="18">
    <source>
        <dbReference type="EMBL" id="MEL0607338.1"/>
    </source>
</evidence>
<dbReference type="InterPro" id="IPR003661">
    <property type="entry name" value="HisK_dim/P_dom"/>
</dbReference>
<dbReference type="CDD" id="cd00082">
    <property type="entry name" value="HisKA"/>
    <property type="match status" value="1"/>
</dbReference>
<dbReference type="SUPFAM" id="SSF103190">
    <property type="entry name" value="Sensory domain-like"/>
    <property type="match status" value="1"/>
</dbReference>
<accession>A0ABU9FML2</accession>
<dbReference type="Pfam" id="PF02518">
    <property type="entry name" value="HATPase_c"/>
    <property type="match status" value="1"/>
</dbReference>
<keyword evidence="5" id="KW-1003">Cell membrane</keyword>
<evidence type="ECO:0000259" key="17">
    <source>
        <dbReference type="PROSITE" id="PS50109"/>
    </source>
</evidence>
<dbReference type="EC" id="2.7.13.3" evidence="4"/>
<evidence type="ECO:0000313" key="19">
    <source>
        <dbReference type="Proteomes" id="UP001377160"/>
    </source>
</evidence>
<dbReference type="Pfam" id="PF02743">
    <property type="entry name" value="dCache_1"/>
    <property type="match status" value="1"/>
</dbReference>
<dbReference type="SMART" id="SM00388">
    <property type="entry name" value="HisKA"/>
    <property type="match status" value="1"/>
</dbReference>
<dbReference type="InterPro" id="IPR036097">
    <property type="entry name" value="HisK_dim/P_sf"/>
</dbReference>
<evidence type="ECO:0000256" key="7">
    <source>
        <dbReference type="ARBA" id="ARBA00022679"/>
    </source>
</evidence>
<dbReference type="SUPFAM" id="SSF55874">
    <property type="entry name" value="ATPase domain of HSP90 chaperone/DNA topoisomerase II/histidine kinase"/>
    <property type="match status" value="1"/>
</dbReference>
<dbReference type="InterPro" id="IPR004358">
    <property type="entry name" value="Sig_transdc_His_kin-like_C"/>
</dbReference>
<dbReference type="InterPro" id="IPR036890">
    <property type="entry name" value="HATPase_C_sf"/>
</dbReference>
<keyword evidence="11 18" id="KW-0067">ATP-binding</keyword>
<proteinExistence type="predicted"/>
<keyword evidence="10" id="KW-0418">Kinase</keyword>
<comment type="subcellular location">
    <subcellularLocation>
        <location evidence="2">Cell inner membrane</location>
    </subcellularLocation>
    <subcellularLocation>
        <location evidence="3">Cell membrane</location>
        <topology evidence="3">Multi-pass membrane protein</topology>
    </subcellularLocation>
</comment>
<keyword evidence="6" id="KW-0597">Phosphoprotein</keyword>
<keyword evidence="15" id="KW-0175">Coiled coil</keyword>
<evidence type="ECO:0000256" key="16">
    <source>
        <dbReference type="SAM" id="Phobius"/>
    </source>
</evidence>
<dbReference type="RefSeq" id="WP_341634303.1">
    <property type="nucleotide sequence ID" value="NZ_JBANDX010000002.1"/>
</dbReference>
<reference evidence="18 19" key="1">
    <citation type="submission" date="2024-02" db="EMBL/GenBank/DDBJ databases">
        <title>Bacteria isolated from the canopy kelp, Nereocystis luetkeana.</title>
        <authorList>
            <person name="Pfister C.A."/>
            <person name="Younker I.T."/>
            <person name="Light S.H."/>
        </authorList>
    </citation>
    <scope>NUCLEOTIDE SEQUENCE [LARGE SCALE GENOMIC DNA]</scope>
    <source>
        <strain evidence="18 19">TI.1.15</strain>
    </source>
</reference>
<dbReference type="EMBL" id="JBANDX010000002">
    <property type="protein sequence ID" value="MEL0607338.1"/>
    <property type="molecule type" value="Genomic_DNA"/>
</dbReference>
<dbReference type="InterPro" id="IPR017055">
    <property type="entry name" value="Sig_transdc_His_kinase_DctB"/>
</dbReference>
<gene>
    <name evidence="18" type="ORF">V8Z71_03395</name>
</gene>
<keyword evidence="13" id="KW-0902">Two-component regulatory system</keyword>
<dbReference type="InterPro" id="IPR003594">
    <property type="entry name" value="HATPase_dom"/>
</dbReference>
<keyword evidence="14 16" id="KW-0472">Membrane</keyword>
<keyword evidence="19" id="KW-1185">Reference proteome</keyword>
<dbReference type="InterPro" id="IPR033479">
    <property type="entry name" value="dCache_1"/>
</dbReference>
<dbReference type="PANTHER" id="PTHR43065:SF46">
    <property type="entry name" value="C4-DICARBOXYLATE TRANSPORT SENSOR PROTEIN DCTB"/>
    <property type="match status" value="1"/>
</dbReference>
<dbReference type="InterPro" id="IPR029151">
    <property type="entry name" value="Sensor-like_sf"/>
</dbReference>
<feature type="coiled-coil region" evidence="15">
    <location>
        <begin position="370"/>
        <end position="397"/>
    </location>
</feature>
<keyword evidence="9" id="KW-0547">Nucleotide-binding</keyword>
<evidence type="ECO:0000256" key="3">
    <source>
        <dbReference type="ARBA" id="ARBA00004651"/>
    </source>
</evidence>
<organism evidence="18 19">
    <name type="scientific">Vibrio echinoideorum</name>
    <dbReference type="NCBI Taxonomy" id="2100116"/>
    <lineage>
        <taxon>Bacteria</taxon>
        <taxon>Pseudomonadati</taxon>
        <taxon>Pseudomonadota</taxon>
        <taxon>Gammaproteobacteria</taxon>
        <taxon>Vibrionales</taxon>
        <taxon>Vibrionaceae</taxon>
        <taxon>Vibrio</taxon>
    </lineage>
</organism>
<evidence type="ECO:0000256" key="10">
    <source>
        <dbReference type="ARBA" id="ARBA00022777"/>
    </source>
</evidence>
<evidence type="ECO:0000256" key="11">
    <source>
        <dbReference type="ARBA" id="ARBA00022840"/>
    </source>
</evidence>
<dbReference type="SUPFAM" id="SSF47384">
    <property type="entry name" value="Homodimeric domain of signal transducing histidine kinase"/>
    <property type="match status" value="1"/>
</dbReference>
<evidence type="ECO:0000256" key="2">
    <source>
        <dbReference type="ARBA" id="ARBA00004533"/>
    </source>
</evidence>
<evidence type="ECO:0000256" key="15">
    <source>
        <dbReference type="SAM" id="Coils"/>
    </source>
</evidence>
<keyword evidence="12 16" id="KW-1133">Transmembrane helix</keyword>
<dbReference type="CDD" id="cd12914">
    <property type="entry name" value="PDC1_DGC_like"/>
    <property type="match status" value="1"/>
</dbReference>
<protein>
    <recommendedName>
        <fullName evidence="4">histidine kinase</fullName>
        <ecNumber evidence="4">2.7.13.3</ecNumber>
    </recommendedName>
</protein>
<feature type="domain" description="Histidine kinase" evidence="17">
    <location>
        <begin position="406"/>
        <end position="663"/>
    </location>
</feature>